<dbReference type="GO" id="GO:0003824">
    <property type="term" value="F:catalytic activity"/>
    <property type="evidence" value="ECO:0007669"/>
    <property type="project" value="InterPro"/>
</dbReference>
<dbReference type="PANTHER" id="PTHR11895:SF7">
    <property type="entry name" value="GLUTAMYL-TRNA(GLN) AMIDOTRANSFERASE SUBUNIT A, MITOCHONDRIAL"/>
    <property type="match status" value="1"/>
</dbReference>
<comment type="caution">
    <text evidence="3">The sequence shown here is derived from an EMBL/GenBank/DDBJ whole genome shotgun (WGS) entry which is preliminary data.</text>
</comment>
<evidence type="ECO:0000256" key="1">
    <source>
        <dbReference type="ARBA" id="ARBA00009199"/>
    </source>
</evidence>
<comment type="similarity">
    <text evidence="1">Belongs to the amidase family.</text>
</comment>
<dbReference type="SUPFAM" id="SSF75304">
    <property type="entry name" value="Amidase signature (AS) enzymes"/>
    <property type="match status" value="1"/>
</dbReference>
<name>W4LTV5_ENTF1</name>
<dbReference type="Pfam" id="PF01425">
    <property type="entry name" value="Amidase"/>
    <property type="match status" value="1"/>
</dbReference>
<dbReference type="PANTHER" id="PTHR11895">
    <property type="entry name" value="TRANSAMIDASE"/>
    <property type="match status" value="1"/>
</dbReference>
<dbReference type="AlphaFoldDB" id="W4LTV5"/>
<evidence type="ECO:0000259" key="2">
    <source>
        <dbReference type="Pfam" id="PF01425"/>
    </source>
</evidence>
<dbReference type="InterPro" id="IPR000120">
    <property type="entry name" value="Amidase"/>
</dbReference>
<dbReference type="InterPro" id="IPR020556">
    <property type="entry name" value="Amidase_CS"/>
</dbReference>
<dbReference type="InterPro" id="IPR036928">
    <property type="entry name" value="AS_sf"/>
</dbReference>
<gene>
    <name evidence="3" type="ORF">ETSY1_07455</name>
</gene>
<reference evidence="3 4" key="1">
    <citation type="journal article" date="2014" name="Nature">
        <title>An environmental bacterial taxon with a large and distinct metabolic repertoire.</title>
        <authorList>
            <person name="Wilson M.C."/>
            <person name="Mori T."/>
            <person name="Ruckert C."/>
            <person name="Uria A.R."/>
            <person name="Helf M.J."/>
            <person name="Takada K."/>
            <person name="Gernert C."/>
            <person name="Steffens U.A."/>
            <person name="Heycke N."/>
            <person name="Schmitt S."/>
            <person name="Rinke C."/>
            <person name="Helfrich E.J."/>
            <person name="Brachmann A.O."/>
            <person name="Gurgui C."/>
            <person name="Wakimoto T."/>
            <person name="Kracht M."/>
            <person name="Crusemann M."/>
            <person name="Hentschel U."/>
            <person name="Abe I."/>
            <person name="Matsunaga S."/>
            <person name="Kalinowski J."/>
            <person name="Takeyama H."/>
            <person name="Piel J."/>
        </authorList>
    </citation>
    <scope>NUCLEOTIDE SEQUENCE [LARGE SCALE GENOMIC DNA]</scope>
    <source>
        <strain evidence="4">TSY1</strain>
    </source>
</reference>
<feature type="domain" description="Amidase" evidence="2">
    <location>
        <begin position="27"/>
        <end position="453"/>
    </location>
</feature>
<evidence type="ECO:0000313" key="4">
    <source>
        <dbReference type="Proteomes" id="UP000019141"/>
    </source>
</evidence>
<protein>
    <recommendedName>
        <fullName evidence="2">Amidase domain-containing protein</fullName>
    </recommendedName>
</protein>
<sequence length="478" mass="50810">MDVDTYMRYDATALADLVAQKEVTAGELLTCAMSRSEAVNPQINAIVYSEYERAAQAIEAGTAPGPFAGVPLPLKNLYAYAKDYPLTNGSRLLQGRRSEADDTYVTRCRAAGFVLIGMTNTSEFGLNVSTEPVAYGPTRNPWHTGYSAGGSSGGAAAAVAAGIVPMAHATDGGGSIRIPASMCGLIGLKPSRARMPIGPVVGEGWNGLATQHVVCRSMRDAARCLDATHGPEPGDPYACPAPARRFADEVGSDPGRLRIALMTESVYGIPVHPDCATAAREAAQLLATLGHHVEEATPQINTEALSWAHRVIIGANMRATLDQIGRIRQRAVGPDEVEPQTWLFAEQGAQLRAADLASAITAIHMAGRACGRFMTQFDVLLSPTLAAPPPPLGHVDTSLPDELFTERLMPYVAFTQLYNAIGWPAISLPLHMNEIGLPIGIMLAARSGDEATLIRLASQIEQARPWFDRLPALKAPGD</sequence>
<dbReference type="Proteomes" id="UP000019141">
    <property type="component" value="Unassembled WGS sequence"/>
</dbReference>
<accession>W4LTV5</accession>
<dbReference type="PROSITE" id="PS00571">
    <property type="entry name" value="AMIDASES"/>
    <property type="match status" value="1"/>
</dbReference>
<keyword evidence="4" id="KW-1185">Reference proteome</keyword>
<dbReference type="PATRIC" id="fig|1429438.4.peg.1601"/>
<dbReference type="EMBL" id="AZHW01000233">
    <property type="protein sequence ID" value="ETX01428.1"/>
    <property type="molecule type" value="Genomic_DNA"/>
</dbReference>
<evidence type="ECO:0000313" key="3">
    <source>
        <dbReference type="EMBL" id="ETX01428.1"/>
    </source>
</evidence>
<proteinExistence type="inferred from homology"/>
<dbReference type="HOGENOM" id="CLU_009600_0_4_7"/>
<organism evidence="3 4">
    <name type="scientific">Entotheonella factor</name>
    <dbReference type="NCBI Taxonomy" id="1429438"/>
    <lineage>
        <taxon>Bacteria</taxon>
        <taxon>Pseudomonadati</taxon>
        <taxon>Nitrospinota/Tectimicrobiota group</taxon>
        <taxon>Candidatus Tectimicrobiota</taxon>
        <taxon>Candidatus Entotheonellia</taxon>
        <taxon>Candidatus Entotheonellales</taxon>
        <taxon>Candidatus Entotheonellaceae</taxon>
        <taxon>Candidatus Entotheonella</taxon>
    </lineage>
</organism>
<dbReference type="Gene3D" id="3.90.1300.10">
    <property type="entry name" value="Amidase signature (AS) domain"/>
    <property type="match status" value="1"/>
</dbReference>
<dbReference type="InterPro" id="IPR023631">
    <property type="entry name" value="Amidase_dom"/>
</dbReference>